<organism evidence="2 3">
    <name type="scientific">Dendrobium catenatum</name>
    <dbReference type="NCBI Taxonomy" id="906689"/>
    <lineage>
        <taxon>Eukaryota</taxon>
        <taxon>Viridiplantae</taxon>
        <taxon>Streptophyta</taxon>
        <taxon>Embryophyta</taxon>
        <taxon>Tracheophyta</taxon>
        <taxon>Spermatophyta</taxon>
        <taxon>Magnoliopsida</taxon>
        <taxon>Liliopsida</taxon>
        <taxon>Asparagales</taxon>
        <taxon>Orchidaceae</taxon>
        <taxon>Epidendroideae</taxon>
        <taxon>Malaxideae</taxon>
        <taxon>Dendrobiinae</taxon>
        <taxon>Dendrobium</taxon>
    </lineage>
</organism>
<protein>
    <submittedName>
        <fullName evidence="2">Uncharacterized protein</fullName>
    </submittedName>
</protein>
<proteinExistence type="predicted"/>
<keyword evidence="3" id="KW-1185">Reference proteome</keyword>
<evidence type="ECO:0000256" key="1">
    <source>
        <dbReference type="SAM" id="MobiDB-lite"/>
    </source>
</evidence>
<dbReference type="AlphaFoldDB" id="A0A2I0VC22"/>
<evidence type="ECO:0000313" key="2">
    <source>
        <dbReference type="EMBL" id="PKU60972.1"/>
    </source>
</evidence>
<reference evidence="2 3" key="2">
    <citation type="journal article" date="2017" name="Nature">
        <title>The Apostasia genome and the evolution of orchids.</title>
        <authorList>
            <person name="Zhang G.Q."/>
            <person name="Liu K.W."/>
            <person name="Li Z."/>
            <person name="Lohaus R."/>
            <person name="Hsiao Y.Y."/>
            <person name="Niu S.C."/>
            <person name="Wang J.Y."/>
            <person name="Lin Y.C."/>
            <person name="Xu Q."/>
            <person name="Chen L.J."/>
            <person name="Yoshida K."/>
            <person name="Fujiwara S."/>
            <person name="Wang Z.W."/>
            <person name="Zhang Y.Q."/>
            <person name="Mitsuda N."/>
            <person name="Wang M."/>
            <person name="Liu G.H."/>
            <person name="Pecoraro L."/>
            <person name="Huang H.X."/>
            <person name="Xiao X.J."/>
            <person name="Lin M."/>
            <person name="Wu X.Y."/>
            <person name="Wu W.L."/>
            <person name="Chen Y.Y."/>
            <person name="Chang S.B."/>
            <person name="Sakamoto S."/>
            <person name="Ohme-Takagi M."/>
            <person name="Yagi M."/>
            <person name="Zeng S.J."/>
            <person name="Shen C.Y."/>
            <person name="Yeh C.M."/>
            <person name="Luo Y.B."/>
            <person name="Tsai W.C."/>
            <person name="Van de Peer Y."/>
            <person name="Liu Z.J."/>
        </authorList>
    </citation>
    <scope>NUCLEOTIDE SEQUENCE [LARGE SCALE GENOMIC DNA]</scope>
    <source>
        <tissue evidence="2">The whole plant</tissue>
    </source>
</reference>
<accession>A0A2I0VC22</accession>
<reference evidence="2 3" key="1">
    <citation type="journal article" date="2016" name="Sci. Rep.">
        <title>The Dendrobium catenatum Lindl. genome sequence provides insights into polysaccharide synthase, floral development and adaptive evolution.</title>
        <authorList>
            <person name="Zhang G.Q."/>
            <person name="Xu Q."/>
            <person name="Bian C."/>
            <person name="Tsai W.C."/>
            <person name="Yeh C.M."/>
            <person name="Liu K.W."/>
            <person name="Yoshida K."/>
            <person name="Zhang L.S."/>
            <person name="Chang S.B."/>
            <person name="Chen F."/>
            <person name="Shi Y."/>
            <person name="Su Y.Y."/>
            <person name="Zhang Y.Q."/>
            <person name="Chen L.J."/>
            <person name="Yin Y."/>
            <person name="Lin M."/>
            <person name="Huang H."/>
            <person name="Deng H."/>
            <person name="Wang Z.W."/>
            <person name="Zhu S.L."/>
            <person name="Zhao X."/>
            <person name="Deng C."/>
            <person name="Niu S.C."/>
            <person name="Huang J."/>
            <person name="Wang M."/>
            <person name="Liu G.H."/>
            <person name="Yang H.J."/>
            <person name="Xiao X.J."/>
            <person name="Hsiao Y.Y."/>
            <person name="Wu W.L."/>
            <person name="Chen Y.Y."/>
            <person name="Mitsuda N."/>
            <person name="Ohme-Takagi M."/>
            <person name="Luo Y.B."/>
            <person name="Van de Peer Y."/>
            <person name="Liu Z.J."/>
        </authorList>
    </citation>
    <scope>NUCLEOTIDE SEQUENCE [LARGE SCALE GENOMIC DNA]</scope>
    <source>
        <tissue evidence="2">The whole plant</tissue>
    </source>
</reference>
<sequence length="189" mass="20688">MKRRKKLLLDHRRSFAGQPPEAHAFPGPSLKALTSVKPPSDVVALLDHHLRPSPSPDYRLTRCSAGQPLEALTSAGPPPDVVALPNHHLRPLTFAGPPPDVVALPHHHLRPSPPSNPHLRPCATPRHHLRPRLLLGHHLMPSSTIVLPFYYGLSDPGLLPTTILLTSVTYYGPSDLHEQTTVFLTTVSC</sequence>
<dbReference type="EMBL" id="KZ503863">
    <property type="protein sequence ID" value="PKU60972.1"/>
    <property type="molecule type" value="Genomic_DNA"/>
</dbReference>
<gene>
    <name evidence="2" type="ORF">MA16_Dca022641</name>
</gene>
<feature type="region of interest" description="Disordered" evidence="1">
    <location>
        <begin position="1"/>
        <end position="27"/>
    </location>
</feature>
<evidence type="ECO:0000313" key="3">
    <source>
        <dbReference type="Proteomes" id="UP000233837"/>
    </source>
</evidence>
<name>A0A2I0VC22_9ASPA</name>
<dbReference type="Proteomes" id="UP000233837">
    <property type="component" value="Unassembled WGS sequence"/>
</dbReference>